<evidence type="ECO:0000313" key="2">
    <source>
        <dbReference type="EMBL" id="GAA1953840.1"/>
    </source>
</evidence>
<dbReference type="EMBL" id="BAAANN010000008">
    <property type="protein sequence ID" value="GAA1953840.1"/>
    <property type="molecule type" value="Genomic_DNA"/>
</dbReference>
<reference evidence="2 3" key="1">
    <citation type="journal article" date="2019" name="Int. J. Syst. Evol. Microbiol.">
        <title>The Global Catalogue of Microorganisms (GCM) 10K type strain sequencing project: providing services to taxonomists for standard genome sequencing and annotation.</title>
        <authorList>
            <consortium name="The Broad Institute Genomics Platform"/>
            <consortium name="The Broad Institute Genome Sequencing Center for Infectious Disease"/>
            <person name="Wu L."/>
            <person name="Ma J."/>
        </authorList>
    </citation>
    <scope>NUCLEOTIDE SEQUENCE [LARGE SCALE GENOMIC DNA]</scope>
    <source>
        <strain evidence="2 3">JCM 14545</strain>
    </source>
</reference>
<dbReference type="RefSeq" id="WP_344416786.1">
    <property type="nucleotide sequence ID" value="NZ_BAAANN010000008.1"/>
</dbReference>
<protein>
    <submittedName>
        <fullName evidence="2">Aldo/keto reductase</fullName>
    </submittedName>
</protein>
<comment type="caution">
    <text evidence="2">The sequence shown here is derived from an EMBL/GenBank/DDBJ whole genome shotgun (WGS) entry which is preliminary data.</text>
</comment>
<gene>
    <name evidence="2" type="ORF">GCM10009754_23950</name>
</gene>
<feature type="domain" description="NADP-dependent oxidoreductase" evidence="1">
    <location>
        <begin position="4"/>
        <end position="282"/>
    </location>
</feature>
<proteinExistence type="predicted"/>
<accession>A0ABN2QLN8</accession>
<name>A0ABN2QLN8_9PSEU</name>
<organism evidence="2 3">
    <name type="scientific">Amycolatopsis minnesotensis</name>
    <dbReference type="NCBI Taxonomy" id="337894"/>
    <lineage>
        <taxon>Bacteria</taxon>
        <taxon>Bacillati</taxon>
        <taxon>Actinomycetota</taxon>
        <taxon>Actinomycetes</taxon>
        <taxon>Pseudonocardiales</taxon>
        <taxon>Pseudonocardiaceae</taxon>
        <taxon>Amycolatopsis</taxon>
    </lineage>
</organism>
<dbReference type="Pfam" id="PF00248">
    <property type="entry name" value="Aldo_ket_red"/>
    <property type="match status" value="1"/>
</dbReference>
<sequence>MSAELVYGCMGLGGAWSAEPLTTEDVDVAERAVFAALDAGITWFDQADIYRHGKSEAALGAVLARHPGVRERIRIQTKCGIRLGENGLDAYYDLSRGSILERVRGSLDRLGTDFVDVLLLHRPDPLLEPDEVAAAFAELRAEGRVGALGVSNMSAAQMAYLQRSLDEPLVVNQLEMSLRKRDWVDAGVLVNHPGHDRFPEGTLEYCRANAVRLQAWGALARGVYTGAGSRTEASTTALVAELASAKGTTPEAIVLGWLMRHPAGIEPVVGTTSPDRVLACADAPAQAAAMSGVEWYSLYLSARGAPLP</sequence>
<dbReference type="PANTHER" id="PTHR43364:SF1">
    <property type="entry name" value="OXIDOREDUCTASE YDHF"/>
    <property type="match status" value="1"/>
</dbReference>
<dbReference type="PANTHER" id="PTHR43364">
    <property type="entry name" value="NADH-SPECIFIC METHYLGLYOXAL REDUCTASE-RELATED"/>
    <property type="match status" value="1"/>
</dbReference>
<dbReference type="InterPro" id="IPR023210">
    <property type="entry name" value="NADP_OxRdtase_dom"/>
</dbReference>
<dbReference type="Proteomes" id="UP001501116">
    <property type="component" value="Unassembled WGS sequence"/>
</dbReference>
<dbReference type="InterPro" id="IPR036812">
    <property type="entry name" value="NAD(P)_OxRdtase_dom_sf"/>
</dbReference>
<evidence type="ECO:0000313" key="3">
    <source>
        <dbReference type="Proteomes" id="UP001501116"/>
    </source>
</evidence>
<dbReference type="SUPFAM" id="SSF51430">
    <property type="entry name" value="NAD(P)-linked oxidoreductase"/>
    <property type="match status" value="1"/>
</dbReference>
<evidence type="ECO:0000259" key="1">
    <source>
        <dbReference type="Pfam" id="PF00248"/>
    </source>
</evidence>
<keyword evidence="3" id="KW-1185">Reference proteome</keyword>
<dbReference type="InterPro" id="IPR050523">
    <property type="entry name" value="AKR_Detox_Biosynth"/>
</dbReference>
<dbReference type="Gene3D" id="3.20.20.100">
    <property type="entry name" value="NADP-dependent oxidoreductase domain"/>
    <property type="match status" value="1"/>
</dbReference>